<dbReference type="EMBL" id="JAEEGB010000041">
    <property type="protein sequence ID" value="MBI6875311.1"/>
    <property type="molecule type" value="Genomic_DNA"/>
</dbReference>
<dbReference type="GO" id="GO:0005829">
    <property type="term" value="C:cytosol"/>
    <property type="evidence" value="ECO:0007669"/>
    <property type="project" value="TreeGrafter"/>
</dbReference>
<dbReference type="InterPro" id="IPR001867">
    <property type="entry name" value="OmpR/PhoB-type_DNA-bd"/>
</dbReference>
<protein>
    <recommendedName>
        <fullName evidence="1">Stage 0 sporulation protein A homolog</fullName>
    </recommendedName>
</protein>
<dbReference type="GO" id="GO:0004820">
    <property type="term" value="F:glycine-tRNA ligase activity"/>
    <property type="evidence" value="ECO:0007669"/>
    <property type="project" value="InterPro"/>
</dbReference>
<dbReference type="CDD" id="cd00383">
    <property type="entry name" value="trans_reg_C"/>
    <property type="match status" value="1"/>
</dbReference>
<evidence type="ECO:0000256" key="7">
    <source>
        <dbReference type="PROSITE-ProRule" id="PRU01091"/>
    </source>
</evidence>
<dbReference type="RefSeq" id="WP_211144667.1">
    <property type="nucleotide sequence ID" value="NZ_JAEEGB010000041.1"/>
</dbReference>
<evidence type="ECO:0000256" key="6">
    <source>
        <dbReference type="PROSITE-ProRule" id="PRU00169"/>
    </source>
</evidence>
<dbReference type="GO" id="GO:0000976">
    <property type="term" value="F:transcription cis-regulatory region binding"/>
    <property type="evidence" value="ECO:0007669"/>
    <property type="project" value="TreeGrafter"/>
</dbReference>
<name>A0A934M8Y4_9CLOT</name>
<evidence type="ECO:0000259" key="8">
    <source>
        <dbReference type="PROSITE" id="PS50110"/>
    </source>
</evidence>
<dbReference type="SUPFAM" id="SSF46894">
    <property type="entry name" value="C-terminal effector domain of the bipartite response regulators"/>
    <property type="match status" value="1"/>
</dbReference>
<sequence>MDKLCIIEDDFKLCELAKEYFEAKGYDVHIVKDFINILDEINREKPKLVLLDINLPYFDGYYVCRDIRTKSNIPIIIISARSGEKDQILAIDLGADDYVTKPFKLEILHSKIKAVLRRTYGEYASTNKDIERSALYLEEKDFSIHFKDRIVELSKNEFKLINKFLLNPGRVVKRGELFQELWNEDTFVDENTLTVNITRIKNIFKELGIKDIIKTKRGVGYIFDDSVLVEVE</sequence>
<dbReference type="GO" id="GO:0000156">
    <property type="term" value="F:phosphorelay response regulator activity"/>
    <property type="evidence" value="ECO:0007669"/>
    <property type="project" value="TreeGrafter"/>
</dbReference>
<comment type="function">
    <text evidence="5">May play the central regulatory role in sporulation. It may be an element of the effector pathway responsible for the activation of sporulation genes in response to nutritional stress. Spo0A may act in concert with spo0H (a sigma factor) to control the expression of some genes that are critical to the sporulation process.</text>
</comment>
<keyword evidence="4" id="KW-0804">Transcription</keyword>
<dbReference type="PROSITE" id="PS51755">
    <property type="entry name" value="OMPR_PHOB"/>
    <property type="match status" value="1"/>
</dbReference>
<dbReference type="InterPro" id="IPR036388">
    <property type="entry name" value="WH-like_DNA-bd_sf"/>
</dbReference>
<dbReference type="AlphaFoldDB" id="A0A934M8Y4"/>
<dbReference type="PANTHER" id="PTHR48111:SF43">
    <property type="entry name" value="STAGE 0 SPORULATION PROTEIN A HOMOLOG"/>
    <property type="match status" value="1"/>
</dbReference>
<dbReference type="InterPro" id="IPR001789">
    <property type="entry name" value="Sig_transdc_resp-reg_receiver"/>
</dbReference>
<gene>
    <name evidence="10" type="ORF">I6U51_21800</name>
</gene>
<dbReference type="Gene3D" id="6.10.250.690">
    <property type="match status" value="1"/>
</dbReference>
<accession>A0A934M8Y4</accession>
<keyword evidence="6" id="KW-0597">Phosphoprotein</keyword>
<evidence type="ECO:0000256" key="4">
    <source>
        <dbReference type="ARBA" id="ARBA00023163"/>
    </source>
</evidence>
<dbReference type="Pfam" id="PF00486">
    <property type="entry name" value="Trans_reg_C"/>
    <property type="match status" value="1"/>
</dbReference>
<evidence type="ECO:0000256" key="5">
    <source>
        <dbReference type="ARBA" id="ARBA00024867"/>
    </source>
</evidence>
<dbReference type="InterPro" id="IPR016032">
    <property type="entry name" value="Sig_transdc_resp-reg_C-effctor"/>
</dbReference>
<dbReference type="Gene3D" id="1.10.10.10">
    <property type="entry name" value="Winged helix-like DNA-binding domain superfamily/Winged helix DNA-binding domain"/>
    <property type="match status" value="1"/>
</dbReference>
<evidence type="ECO:0000256" key="1">
    <source>
        <dbReference type="ARBA" id="ARBA00018672"/>
    </source>
</evidence>
<feature type="DNA-binding region" description="OmpR/PhoB-type" evidence="7">
    <location>
        <begin position="127"/>
        <end position="225"/>
    </location>
</feature>
<feature type="domain" description="OmpR/PhoB-type" evidence="9">
    <location>
        <begin position="127"/>
        <end position="225"/>
    </location>
</feature>
<comment type="caution">
    <text evidence="10">The sequence shown here is derived from an EMBL/GenBank/DDBJ whole genome shotgun (WGS) entry which is preliminary data.</text>
</comment>
<organism evidence="10 11">
    <name type="scientific">Clostridium aciditolerans</name>
    <dbReference type="NCBI Taxonomy" id="339861"/>
    <lineage>
        <taxon>Bacteria</taxon>
        <taxon>Bacillati</taxon>
        <taxon>Bacillota</taxon>
        <taxon>Clostridia</taxon>
        <taxon>Eubacteriales</taxon>
        <taxon>Clostridiaceae</taxon>
        <taxon>Clostridium</taxon>
    </lineage>
</organism>
<evidence type="ECO:0000313" key="10">
    <source>
        <dbReference type="EMBL" id="MBI6875311.1"/>
    </source>
</evidence>
<evidence type="ECO:0000256" key="3">
    <source>
        <dbReference type="ARBA" id="ARBA00023125"/>
    </source>
</evidence>
<dbReference type="GO" id="GO:0006426">
    <property type="term" value="P:glycyl-tRNA aminoacylation"/>
    <property type="evidence" value="ECO:0007669"/>
    <property type="project" value="InterPro"/>
</dbReference>
<keyword evidence="11" id="KW-1185">Reference proteome</keyword>
<dbReference type="Gene3D" id="3.40.50.2300">
    <property type="match status" value="1"/>
</dbReference>
<dbReference type="InterPro" id="IPR011006">
    <property type="entry name" value="CheY-like_superfamily"/>
</dbReference>
<dbReference type="Proteomes" id="UP000622687">
    <property type="component" value="Unassembled WGS sequence"/>
</dbReference>
<keyword evidence="3 7" id="KW-0238">DNA-binding</keyword>
<proteinExistence type="predicted"/>
<evidence type="ECO:0000259" key="9">
    <source>
        <dbReference type="PROSITE" id="PS51755"/>
    </source>
</evidence>
<dbReference type="GO" id="GO:0005524">
    <property type="term" value="F:ATP binding"/>
    <property type="evidence" value="ECO:0007669"/>
    <property type="project" value="InterPro"/>
</dbReference>
<dbReference type="GO" id="GO:0032993">
    <property type="term" value="C:protein-DNA complex"/>
    <property type="evidence" value="ECO:0007669"/>
    <property type="project" value="TreeGrafter"/>
</dbReference>
<dbReference type="PROSITE" id="PS50861">
    <property type="entry name" value="AA_TRNA_LIGASE_II_GLYAB"/>
    <property type="match status" value="1"/>
</dbReference>
<feature type="domain" description="Response regulatory" evidence="8">
    <location>
        <begin position="3"/>
        <end position="116"/>
    </location>
</feature>
<evidence type="ECO:0000313" key="11">
    <source>
        <dbReference type="Proteomes" id="UP000622687"/>
    </source>
</evidence>
<dbReference type="PANTHER" id="PTHR48111">
    <property type="entry name" value="REGULATOR OF RPOS"/>
    <property type="match status" value="1"/>
</dbReference>
<evidence type="ECO:0000256" key="2">
    <source>
        <dbReference type="ARBA" id="ARBA00023015"/>
    </source>
</evidence>
<dbReference type="SMART" id="SM00448">
    <property type="entry name" value="REC"/>
    <property type="match status" value="1"/>
</dbReference>
<dbReference type="GO" id="GO:0006355">
    <property type="term" value="P:regulation of DNA-templated transcription"/>
    <property type="evidence" value="ECO:0007669"/>
    <property type="project" value="InterPro"/>
</dbReference>
<dbReference type="InterPro" id="IPR006194">
    <property type="entry name" value="Gly-tRNA-synth_heterodimer"/>
</dbReference>
<dbReference type="SMART" id="SM00862">
    <property type="entry name" value="Trans_reg_C"/>
    <property type="match status" value="1"/>
</dbReference>
<dbReference type="InterPro" id="IPR039420">
    <property type="entry name" value="WalR-like"/>
</dbReference>
<dbReference type="SUPFAM" id="SSF52172">
    <property type="entry name" value="CheY-like"/>
    <property type="match status" value="1"/>
</dbReference>
<dbReference type="PROSITE" id="PS50110">
    <property type="entry name" value="RESPONSE_REGULATORY"/>
    <property type="match status" value="1"/>
</dbReference>
<keyword evidence="2" id="KW-0805">Transcription regulation</keyword>
<feature type="modified residue" description="4-aspartylphosphate" evidence="6">
    <location>
        <position position="52"/>
    </location>
</feature>
<dbReference type="Pfam" id="PF00072">
    <property type="entry name" value="Response_reg"/>
    <property type="match status" value="1"/>
</dbReference>
<reference evidence="10" key="1">
    <citation type="submission" date="2020-12" db="EMBL/GenBank/DDBJ databases">
        <title>Clostridium thailandense sp. nov., a novel acetogenic bacterium isolated from peat land soil in Thailand.</title>
        <authorList>
            <person name="Chaikitkaew S."/>
            <person name="Birkeland N.K."/>
        </authorList>
    </citation>
    <scope>NUCLEOTIDE SEQUENCE</scope>
    <source>
        <strain evidence="10">DSM 17425</strain>
    </source>
</reference>